<accession>A0AAU9KDN5</accession>
<evidence type="ECO:0000256" key="11">
    <source>
        <dbReference type="ARBA" id="ARBA00033323"/>
    </source>
</evidence>
<protein>
    <recommendedName>
        <fullName evidence="4">tyrosine--tRNA ligase</fullName>
        <ecNumber evidence="4">6.1.1.1</ecNumber>
    </recommendedName>
    <alternativeName>
        <fullName evidence="11">Tyrosyl-tRNA synthetase</fullName>
    </alternativeName>
</protein>
<dbReference type="EMBL" id="CAJZBQ010000053">
    <property type="protein sequence ID" value="CAG9332050.1"/>
    <property type="molecule type" value="Genomic_DNA"/>
</dbReference>
<evidence type="ECO:0000256" key="2">
    <source>
        <dbReference type="ARBA" id="ARBA00004514"/>
    </source>
</evidence>
<evidence type="ECO:0000256" key="7">
    <source>
        <dbReference type="ARBA" id="ARBA00022741"/>
    </source>
</evidence>
<keyword evidence="15" id="KW-1185">Reference proteome</keyword>
<dbReference type="PANTHER" id="PTHR46264">
    <property type="entry name" value="TYROSINE-TRNA LIGASE"/>
    <property type="match status" value="1"/>
</dbReference>
<evidence type="ECO:0000313" key="14">
    <source>
        <dbReference type="EMBL" id="CAG9332050.1"/>
    </source>
</evidence>
<dbReference type="PIRSF" id="PIRSF006588">
    <property type="entry name" value="TyrRS_arch_euk"/>
    <property type="match status" value="1"/>
</dbReference>
<gene>
    <name evidence="14" type="ORF">BSTOLATCC_MIC54104</name>
</gene>
<organism evidence="14 15">
    <name type="scientific">Blepharisma stoltei</name>
    <dbReference type="NCBI Taxonomy" id="1481888"/>
    <lineage>
        <taxon>Eukaryota</taxon>
        <taxon>Sar</taxon>
        <taxon>Alveolata</taxon>
        <taxon>Ciliophora</taxon>
        <taxon>Postciliodesmatophora</taxon>
        <taxon>Heterotrichea</taxon>
        <taxon>Heterotrichida</taxon>
        <taxon>Blepharismidae</taxon>
        <taxon>Blepharisma</taxon>
    </lineage>
</organism>
<evidence type="ECO:0000313" key="15">
    <source>
        <dbReference type="Proteomes" id="UP001162131"/>
    </source>
</evidence>
<dbReference type="NCBIfam" id="NF006330">
    <property type="entry name" value="PRK08560.1"/>
    <property type="match status" value="1"/>
</dbReference>
<evidence type="ECO:0000256" key="9">
    <source>
        <dbReference type="ARBA" id="ARBA00022917"/>
    </source>
</evidence>
<dbReference type="FunFam" id="3.40.50.620:FF:000103">
    <property type="entry name" value="tyrosine--tRNA ligase 1, cytoplasmic"/>
    <property type="match status" value="1"/>
</dbReference>
<sequence length="381" mass="43325">MARIDPKHGGLVWDSDLVERNINLEFNPVVSTLPLEEKVRRSLSVGVECIFPEELEELFRSKTHPVCYDGFEPSGRMHIAQGLLKAINVNKLTSSGCIFIFWVADWFAMLNNKMGGDLTKIRLVGKYMIETWRAAGMDMRNVKFLWCSEEINKKPNEYWERVMDIAMRNNITRLKRCGQIMGREESGKMPAAQILYPIMQCSDIFFLKADICQLGLDQRKVNVLAREYCDQIKQAKKPVILSHPMLMGLKKDQEKMSKSDPGSAIFMQDSQEDVVTKINKAYCEPGDIEKNPVLNYTKHIIFGSRGELLIKRAPENGGDTLYNSYEALEADFAAGRIHPGDLKPAVSGAINSLLDPIRRHFQTDPYARSLYEQVAALQVTR</sequence>
<keyword evidence="6 13" id="KW-0436">Ligase</keyword>
<evidence type="ECO:0000256" key="3">
    <source>
        <dbReference type="ARBA" id="ARBA00005594"/>
    </source>
</evidence>
<dbReference type="FunFam" id="3.40.50.620:FF:000085">
    <property type="entry name" value="Tyrosine--tRNA ligase 1 cytoplasmic"/>
    <property type="match status" value="1"/>
</dbReference>
<dbReference type="GO" id="GO:0005524">
    <property type="term" value="F:ATP binding"/>
    <property type="evidence" value="ECO:0007669"/>
    <property type="project" value="UniProtKB-KW"/>
</dbReference>
<evidence type="ECO:0000256" key="8">
    <source>
        <dbReference type="ARBA" id="ARBA00022840"/>
    </source>
</evidence>
<dbReference type="InterPro" id="IPR014729">
    <property type="entry name" value="Rossmann-like_a/b/a_fold"/>
</dbReference>
<comment type="catalytic activity">
    <reaction evidence="12">
        <text>tRNA(Tyr) + L-tyrosine + ATP = L-tyrosyl-tRNA(Tyr) + AMP + diphosphate + H(+)</text>
        <dbReference type="Rhea" id="RHEA:10220"/>
        <dbReference type="Rhea" id="RHEA-COMP:9706"/>
        <dbReference type="Rhea" id="RHEA-COMP:9707"/>
        <dbReference type="ChEBI" id="CHEBI:15378"/>
        <dbReference type="ChEBI" id="CHEBI:30616"/>
        <dbReference type="ChEBI" id="CHEBI:33019"/>
        <dbReference type="ChEBI" id="CHEBI:58315"/>
        <dbReference type="ChEBI" id="CHEBI:78442"/>
        <dbReference type="ChEBI" id="CHEBI:78536"/>
        <dbReference type="ChEBI" id="CHEBI:456215"/>
        <dbReference type="EC" id="6.1.1.1"/>
    </reaction>
</comment>
<keyword evidence="8 13" id="KW-0067">ATP-binding</keyword>
<evidence type="ECO:0000256" key="1">
    <source>
        <dbReference type="ARBA" id="ARBA00002025"/>
    </source>
</evidence>
<dbReference type="Gene3D" id="3.40.50.620">
    <property type="entry name" value="HUPs"/>
    <property type="match status" value="2"/>
</dbReference>
<evidence type="ECO:0000256" key="4">
    <source>
        <dbReference type="ARBA" id="ARBA00013160"/>
    </source>
</evidence>
<proteinExistence type="inferred from homology"/>
<keyword evidence="5" id="KW-0963">Cytoplasm</keyword>
<evidence type="ECO:0000256" key="6">
    <source>
        <dbReference type="ARBA" id="ARBA00022598"/>
    </source>
</evidence>
<evidence type="ECO:0000256" key="12">
    <source>
        <dbReference type="ARBA" id="ARBA00048248"/>
    </source>
</evidence>
<comment type="similarity">
    <text evidence="3 13">Belongs to the class-I aminoacyl-tRNA synthetase family.</text>
</comment>
<keyword evidence="9 13" id="KW-0648">Protein biosynthesis</keyword>
<keyword evidence="10 13" id="KW-0030">Aminoacyl-tRNA synthetase</keyword>
<dbReference type="Proteomes" id="UP001162131">
    <property type="component" value="Unassembled WGS sequence"/>
</dbReference>
<dbReference type="AlphaFoldDB" id="A0AAU9KDN5"/>
<dbReference type="InterPro" id="IPR050489">
    <property type="entry name" value="Tyr-tRNA_synthase"/>
</dbReference>
<evidence type="ECO:0000256" key="13">
    <source>
        <dbReference type="RuleBase" id="RU363036"/>
    </source>
</evidence>
<dbReference type="GO" id="GO:0005829">
    <property type="term" value="C:cytosol"/>
    <property type="evidence" value="ECO:0007669"/>
    <property type="project" value="UniProtKB-SubCell"/>
</dbReference>
<dbReference type="SUPFAM" id="SSF52374">
    <property type="entry name" value="Nucleotidylyl transferase"/>
    <property type="match status" value="1"/>
</dbReference>
<keyword evidence="7 13" id="KW-0547">Nucleotide-binding</keyword>
<dbReference type="InterPro" id="IPR002305">
    <property type="entry name" value="aa-tRNA-synth_Ic"/>
</dbReference>
<comment type="subcellular location">
    <subcellularLocation>
        <location evidence="2">Cytoplasm</location>
        <location evidence="2">Cytosol</location>
    </subcellularLocation>
</comment>
<dbReference type="GO" id="GO:0004831">
    <property type="term" value="F:tyrosine-tRNA ligase activity"/>
    <property type="evidence" value="ECO:0007669"/>
    <property type="project" value="UniProtKB-EC"/>
</dbReference>
<dbReference type="Pfam" id="PF00579">
    <property type="entry name" value="tRNA-synt_1b"/>
    <property type="match status" value="1"/>
</dbReference>
<dbReference type="GO" id="GO:0006437">
    <property type="term" value="P:tyrosyl-tRNA aminoacylation"/>
    <property type="evidence" value="ECO:0007669"/>
    <property type="project" value="TreeGrafter"/>
</dbReference>
<dbReference type="EC" id="6.1.1.1" evidence="4"/>
<name>A0AAU9KDN5_9CILI</name>
<evidence type="ECO:0000256" key="10">
    <source>
        <dbReference type="ARBA" id="ARBA00023146"/>
    </source>
</evidence>
<comment type="function">
    <text evidence="1">Catalyzes the attachment of tyrosine to tRNA(Tyr) in a two-step reaction: tyrosine is first activated by ATP to form Tyr-AMP and then transferred to the acceptor end of tRNA(Tyr).</text>
</comment>
<comment type="caution">
    <text evidence="14">The sequence shown here is derived from an EMBL/GenBank/DDBJ whole genome shotgun (WGS) entry which is preliminary data.</text>
</comment>
<dbReference type="InterPro" id="IPR023617">
    <property type="entry name" value="Tyr-tRNA-ligase_arc/euk-type"/>
</dbReference>
<evidence type="ECO:0000256" key="5">
    <source>
        <dbReference type="ARBA" id="ARBA00022490"/>
    </source>
</evidence>
<reference evidence="14" key="1">
    <citation type="submission" date="2021-09" db="EMBL/GenBank/DDBJ databases">
        <authorList>
            <consortium name="AG Swart"/>
            <person name="Singh M."/>
            <person name="Singh A."/>
            <person name="Seah K."/>
            <person name="Emmerich C."/>
        </authorList>
    </citation>
    <scope>NUCLEOTIDE SEQUENCE</scope>
    <source>
        <strain evidence="14">ATCC30299</strain>
    </source>
</reference>
<dbReference type="PANTHER" id="PTHR46264:SF4">
    <property type="entry name" value="TYROSINE--TRNA LIGASE, CYTOPLASMIC"/>
    <property type="match status" value="1"/>
</dbReference>